<evidence type="ECO:0000313" key="5">
    <source>
        <dbReference type="Proteomes" id="UP001620397"/>
    </source>
</evidence>
<proteinExistence type="predicted"/>
<keyword evidence="2" id="KW-0732">Signal</keyword>
<feature type="region of interest" description="Disordered" evidence="1">
    <location>
        <begin position="163"/>
        <end position="185"/>
    </location>
</feature>
<sequence length="185" mass="20042">MRLITLGLLAGFLVCGSAAAATPTSQPPSDASIQQLLQVIQAHKMLDAMQARLDGMMHTASEQALAGQPADAGEQKIIDAQTAKLSTLMKSQLSWDSMEPMYVDIYRKTFTQKEVDDMIAFYKSPSGQSMVAKMPAVMGQTMQDVQGKMTTLMPQLRQISEDTTSQLKAYEANKQNAAAPAPKAK</sequence>
<protein>
    <submittedName>
        <fullName evidence="4">DUF2059 domain-containing protein</fullName>
    </submittedName>
</protein>
<evidence type="ECO:0000313" key="4">
    <source>
        <dbReference type="EMBL" id="MFK2932592.1"/>
    </source>
</evidence>
<feature type="signal peptide" evidence="2">
    <location>
        <begin position="1"/>
        <end position="20"/>
    </location>
</feature>
<organism evidence="4 5">
    <name type="scientific">Dyella agri</name>
    <dbReference type="NCBI Taxonomy" id="1926869"/>
    <lineage>
        <taxon>Bacteria</taxon>
        <taxon>Pseudomonadati</taxon>
        <taxon>Pseudomonadota</taxon>
        <taxon>Gammaproteobacteria</taxon>
        <taxon>Lysobacterales</taxon>
        <taxon>Rhodanobacteraceae</taxon>
        <taxon>Dyella</taxon>
    </lineage>
</organism>
<dbReference type="InterPro" id="IPR018637">
    <property type="entry name" value="DUF2059"/>
</dbReference>
<keyword evidence="5" id="KW-1185">Reference proteome</keyword>
<reference evidence="4 5" key="1">
    <citation type="submission" date="2020-10" db="EMBL/GenBank/DDBJ databases">
        <title>Phylogeny of dyella-like bacteria.</title>
        <authorList>
            <person name="Fu J."/>
        </authorList>
    </citation>
    <scope>NUCLEOTIDE SEQUENCE [LARGE SCALE GENOMIC DNA]</scope>
    <source>
        <strain evidence="4 5">DKC-1</strain>
    </source>
</reference>
<dbReference type="Proteomes" id="UP001620397">
    <property type="component" value="Unassembled WGS sequence"/>
</dbReference>
<name>A0ABW8KNA9_9GAMM</name>
<comment type="caution">
    <text evidence="4">The sequence shown here is derived from an EMBL/GenBank/DDBJ whole genome shotgun (WGS) entry which is preliminary data.</text>
</comment>
<accession>A0ABW8KNA9</accession>
<feature type="domain" description="DUF2059" evidence="3">
    <location>
        <begin position="96"/>
        <end position="155"/>
    </location>
</feature>
<dbReference type="Pfam" id="PF09832">
    <property type="entry name" value="DUF2059"/>
    <property type="match status" value="1"/>
</dbReference>
<feature type="compositionally biased region" description="Low complexity" evidence="1">
    <location>
        <begin position="168"/>
        <end position="185"/>
    </location>
</feature>
<evidence type="ECO:0000259" key="3">
    <source>
        <dbReference type="Pfam" id="PF09832"/>
    </source>
</evidence>
<gene>
    <name evidence="4" type="ORF">ISP14_17555</name>
</gene>
<evidence type="ECO:0000256" key="2">
    <source>
        <dbReference type="SAM" id="SignalP"/>
    </source>
</evidence>
<dbReference type="RefSeq" id="WP_404542403.1">
    <property type="nucleotide sequence ID" value="NZ_JADIKL010000014.1"/>
</dbReference>
<feature type="chain" id="PRO_5046363337" evidence="2">
    <location>
        <begin position="21"/>
        <end position="185"/>
    </location>
</feature>
<dbReference type="EMBL" id="JADIKL010000014">
    <property type="protein sequence ID" value="MFK2932592.1"/>
    <property type="molecule type" value="Genomic_DNA"/>
</dbReference>
<evidence type="ECO:0000256" key="1">
    <source>
        <dbReference type="SAM" id="MobiDB-lite"/>
    </source>
</evidence>